<evidence type="ECO:0000313" key="2">
    <source>
        <dbReference type="Proteomes" id="UP000594638"/>
    </source>
</evidence>
<dbReference type="OrthoDB" id="746946at2759"/>
<dbReference type="Proteomes" id="UP000594638">
    <property type="component" value="Unassembled WGS sequence"/>
</dbReference>
<reference evidence="1 2" key="1">
    <citation type="submission" date="2019-12" db="EMBL/GenBank/DDBJ databases">
        <authorList>
            <person name="Alioto T."/>
            <person name="Alioto T."/>
            <person name="Gomez Garrido J."/>
        </authorList>
    </citation>
    <scope>NUCLEOTIDE SEQUENCE [LARGE SCALE GENOMIC DNA]</scope>
</reference>
<gene>
    <name evidence="1" type="ORF">OLEA9_A007762</name>
</gene>
<comment type="caution">
    <text evidence="1">The sequence shown here is derived from an EMBL/GenBank/DDBJ whole genome shotgun (WGS) entry which is preliminary data.</text>
</comment>
<keyword evidence="2" id="KW-1185">Reference proteome</keyword>
<sequence length="90" mass="10193">MRKESRHFANIFRGRVFHGLTSNSKQWAGSNHQGLGGQCPVICRPICRERAALAAASDPYKYVEKRKLTPDRQETGVIYGSKNKENKSEE</sequence>
<dbReference type="AlphaFoldDB" id="A0A8S0STC0"/>
<evidence type="ECO:0000313" key="1">
    <source>
        <dbReference type="EMBL" id="CAA2995469.1"/>
    </source>
</evidence>
<dbReference type="EMBL" id="CACTIH010005502">
    <property type="protein sequence ID" value="CAA2995469.1"/>
    <property type="molecule type" value="Genomic_DNA"/>
</dbReference>
<name>A0A8S0STC0_OLEEU</name>
<accession>A0A8S0STC0</accession>
<dbReference type="Gramene" id="OE9A007762T1">
    <property type="protein sequence ID" value="OE9A007762C1"/>
    <property type="gene ID" value="OE9A007762"/>
</dbReference>
<proteinExistence type="predicted"/>
<protein>
    <submittedName>
        <fullName evidence="1">Uncharacterized protein LOC111409360 isoform X1</fullName>
    </submittedName>
</protein>
<organism evidence="1 2">
    <name type="scientific">Olea europaea subsp. europaea</name>
    <dbReference type="NCBI Taxonomy" id="158383"/>
    <lineage>
        <taxon>Eukaryota</taxon>
        <taxon>Viridiplantae</taxon>
        <taxon>Streptophyta</taxon>
        <taxon>Embryophyta</taxon>
        <taxon>Tracheophyta</taxon>
        <taxon>Spermatophyta</taxon>
        <taxon>Magnoliopsida</taxon>
        <taxon>eudicotyledons</taxon>
        <taxon>Gunneridae</taxon>
        <taxon>Pentapetalae</taxon>
        <taxon>asterids</taxon>
        <taxon>lamiids</taxon>
        <taxon>Lamiales</taxon>
        <taxon>Oleaceae</taxon>
        <taxon>Oleeae</taxon>
        <taxon>Olea</taxon>
    </lineage>
</organism>